<dbReference type="NCBIfam" id="NF037997">
    <property type="entry name" value="Na_Pi_symport"/>
    <property type="match status" value="1"/>
</dbReference>
<keyword evidence="3 6" id="KW-0812">Transmembrane</keyword>
<feature type="transmembrane region" description="Helical" evidence="6">
    <location>
        <begin position="222"/>
        <end position="249"/>
    </location>
</feature>
<dbReference type="Gene3D" id="1.20.58.220">
    <property type="entry name" value="Phosphate transport system protein phou homolog 2, domain 2"/>
    <property type="match status" value="1"/>
</dbReference>
<proteinExistence type="predicted"/>
<gene>
    <name evidence="8" type="ORF">JCM31826_03980</name>
</gene>
<keyword evidence="2" id="KW-1003">Cell membrane</keyword>
<dbReference type="SUPFAM" id="SSF109755">
    <property type="entry name" value="PhoU-like"/>
    <property type="match status" value="1"/>
</dbReference>
<evidence type="ECO:0000313" key="8">
    <source>
        <dbReference type="EMBL" id="GCD76916.1"/>
    </source>
</evidence>
<evidence type="ECO:0000256" key="3">
    <source>
        <dbReference type="ARBA" id="ARBA00022692"/>
    </source>
</evidence>
<evidence type="ECO:0000256" key="2">
    <source>
        <dbReference type="ARBA" id="ARBA00022475"/>
    </source>
</evidence>
<keyword evidence="9" id="KW-1185">Reference proteome</keyword>
<feature type="transmembrane region" description="Helical" evidence="6">
    <location>
        <begin position="46"/>
        <end position="63"/>
    </location>
</feature>
<name>A0A401XIT3_9FLAO</name>
<dbReference type="GO" id="GO:0005886">
    <property type="term" value="C:plasma membrane"/>
    <property type="evidence" value="ECO:0007669"/>
    <property type="project" value="UniProtKB-SubCell"/>
</dbReference>
<dbReference type="Proteomes" id="UP000286715">
    <property type="component" value="Unassembled WGS sequence"/>
</dbReference>
<dbReference type="InterPro" id="IPR026022">
    <property type="entry name" value="PhoU_dom"/>
</dbReference>
<accession>A0A401XIT3</accession>
<dbReference type="RefSeq" id="WP_124396989.1">
    <property type="nucleotide sequence ID" value="NZ_BHZE01000003.1"/>
</dbReference>
<dbReference type="EMBL" id="BHZE01000003">
    <property type="protein sequence ID" value="GCD76916.1"/>
    <property type="molecule type" value="Genomic_DNA"/>
</dbReference>
<sequence>MNITLIILNLLGGLAIFIYGMKVLSEGLQKVAGLRFRKVLDFMTKSRILGVLSGALATILVQSSSATTVMIVGFASAGVITLFQSISLIMGANIGTTLTAWIISYLGLGTFNLIDYAYILSIPGVVMLFFKTKKVRYYGEMIVGLSLFFVGLKFMQNNTILIESNTEFFEWISLYDISLKFTLQNLFFILLFIFIGILLSIFLQSSTAAIAVTIIFASENLITFPMAAAIVLGENIGTTTTANLAALLANIQGKRAAIAHTIFNVIGVFWAILFFVPLINISSEITHFITGITPFDSSEGLVKGIPIFHSLFNITNTILLLPFIDQIQKLCLKIYPSKTEDEQTEIEFISNYIVGTPSLNYLEAEKEIYKYTVNAEKSFVLLSEIMNEIEGETFEKKFEKILDFENKADRASVKFTEFLLKVNGQDAGVEISILIRKMLSVVSYLERITDLTLRIAVSFKRKKENKMFFTPKQRNDILQLMMLVERAFEVTKDSVYSFEKSEEKLMESEQIELQINDLYKDFRAKFLKDFSNNQSNSQVRLLYLDVVNDLERIGDHLESIVLVINGLKM</sequence>
<dbReference type="PANTHER" id="PTHR10010">
    <property type="entry name" value="SOLUTE CARRIER FAMILY 34 SODIUM PHOSPHATE , MEMBER 2-RELATED"/>
    <property type="match status" value="1"/>
</dbReference>
<evidence type="ECO:0000256" key="5">
    <source>
        <dbReference type="ARBA" id="ARBA00023136"/>
    </source>
</evidence>
<evidence type="ECO:0000256" key="6">
    <source>
        <dbReference type="SAM" id="Phobius"/>
    </source>
</evidence>
<organism evidence="8 9">
    <name type="scientific">Thermaurantimonas aggregans</name>
    <dbReference type="NCBI Taxonomy" id="2173829"/>
    <lineage>
        <taxon>Bacteria</taxon>
        <taxon>Pseudomonadati</taxon>
        <taxon>Bacteroidota</taxon>
        <taxon>Flavobacteriia</taxon>
        <taxon>Flavobacteriales</taxon>
        <taxon>Schleiferiaceae</taxon>
        <taxon>Thermaurantimonas</taxon>
    </lineage>
</organism>
<feature type="transmembrane region" description="Helical" evidence="6">
    <location>
        <begin position="186"/>
        <end position="216"/>
    </location>
</feature>
<comment type="caution">
    <text evidence="8">The sequence shown here is derived from an EMBL/GenBank/DDBJ whole genome shotgun (WGS) entry which is preliminary data.</text>
</comment>
<dbReference type="Pfam" id="PF01895">
    <property type="entry name" value="PhoU"/>
    <property type="match status" value="1"/>
</dbReference>
<dbReference type="OrthoDB" id="9763003at2"/>
<evidence type="ECO:0000256" key="1">
    <source>
        <dbReference type="ARBA" id="ARBA00004651"/>
    </source>
</evidence>
<feature type="transmembrane region" description="Helical" evidence="6">
    <location>
        <begin position="6"/>
        <end position="25"/>
    </location>
</feature>
<dbReference type="Pfam" id="PF02690">
    <property type="entry name" value="Na_Pi_cotrans"/>
    <property type="match status" value="2"/>
</dbReference>
<feature type="transmembrane region" description="Helical" evidence="6">
    <location>
        <begin position="136"/>
        <end position="155"/>
    </location>
</feature>
<dbReference type="AlphaFoldDB" id="A0A401XIT3"/>
<comment type="subcellular location">
    <subcellularLocation>
        <location evidence="1">Cell membrane</location>
        <topology evidence="1">Multi-pass membrane protein</topology>
    </subcellularLocation>
</comment>
<dbReference type="GO" id="GO:0005436">
    <property type="term" value="F:sodium:phosphate symporter activity"/>
    <property type="evidence" value="ECO:0007669"/>
    <property type="project" value="InterPro"/>
</dbReference>
<evidence type="ECO:0000256" key="4">
    <source>
        <dbReference type="ARBA" id="ARBA00022989"/>
    </source>
</evidence>
<dbReference type="GO" id="GO:0044341">
    <property type="term" value="P:sodium-dependent phosphate transport"/>
    <property type="evidence" value="ECO:0007669"/>
    <property type="project" value="InterPro"/>
</dbReference>
<feature type="transmembrane region" description="Helical" evidence="6">
    <location>
        <begin position="69"/>
        <end position="90"/>
    </location>
</feature>
<keyword evidence="5 6" id="KW-0472">Membrane</keyword>
<dbReference type="InterPro" id="IPR038078">
    <property type="entry name" value="PhoU-like_sf"/>
</dbReference>
<dbReference type="InterPro" id="IPR003841">
    <property type="entry name" value="Na/Pi_transpt"/>
</dbReference>
<feature type="transmembrane region" description="Helical" evidence="6">
    <location>
        <begin position="102"/>
        <end position="130"/>
    </location>
</feature>
<protein>
    <recommendedName>
        <fullName evidence="7">PhoU domain-containing protein</fullName>
    </recommendedName>
</protein>
<evidence type="ECO:0000259" key="7">
    <source>
        <dbReference type="Pfam" id="PF01895"/>
    </source>
</evidence>
<feature type="transmembrane region" description="Helical" evidence="6">
    <location>
        <begin position="261"/>
        <end position="281"/>
    </location>
</feature>
<feature type="domain" description="PhoU" evidence="7">
    <location>
        <begin position="487"/>
        <end position="561"/>
    </location>
</feature>
<dbReference type="PANTHER" id="PTHR10010:SF46">
    <property type="entry name" value="SODIUM-DEPENDENT PHOSPHATE TRANSPORT PROTEIN 2B"/>
    <property type="match status" value="1"/>
</dbReference>
<reference evidence="8 9" key="1">
    <citation type="submission" date="2018-11" db="EMBL/GenBank/DDBJ databases">
        <title>Schleiferia aggregans sp. nov., a moderately thermophilic heterotrophic bacterium isolated from microbial mats at a terrestrial hot spring.</title>
        <authorList>
            <person name="Iino T."/>
            <person name="Ohkuma M."/>
            <person name="Haruta S."/>
        </authorList>
    </citation>
    <scope>NUCLEOTIDE SEQUENCE [LARGE SCALE GENOMIC DNA]</scope>
    <source>
        <strain evidence="8 9">LA</strain>
    </source>
</reference>
<keyword evidence="4 6" id="KW-1133">Transmembrane helix</keyword>
<evidence type="ECO:0000313" key="9">
    <source>
        <dbReference type="Proteomes" id="UP000286715"/>
    </source>
</evidence>